<evidence type="ECO:0000313" key="3">
    <source>
        <dbReference type="Proteomes" id="UP000250266"/>
    </source>
</evidence>
<reference evidence="2 3" key="1">
    <citation type="journal article" date="2016" name="Nat. Commun.">
        <title>Ectomycorrhizal ecology is imprinted in the genome of the dominant symbiotic fungus Cenococcum geophilum.</title>
        <authorList>
            <consortium name="DOE Joint Genome Institute"/>
            <person name="Peter M."/>
            <person name="Kohler A."/>
            <person name="Ohm R.A."/>
            <person name="Kuo A."/>
            <person name="Krutzmann J."/>
            <person name="Morin E."/>
            <person name="Arend M."/>
            <person name="Barry K.W."/>
            <person name="Binder M."/>
            <person name="Choi C."/>
            <person name="Clum A."/>
            <person name="Copeland A."/>
            <person name="Grisel N."/>
            <person name="Haridas S."/>
            <person name="Kipfer T."/>
            <person name="LaButti K."/>
            <person name="Lindquist E."/>
            <person name="Lipzen A."/>
            <person name="Maire R."/>
            <person name="Meier B."/>
            <person name="Mihaltcheva S."/>
            <person name="Molinier V."/>
            <person name="Murat C."/>
            <person name="Poggeler S."/>
            <person name="Quandt C.A."/>
            <person name="Sperisen C."/>
            <person name="Tritt A."/>
            <person name="Tisserant E."/>
            <person name="Crous P.W."/>
            <person name="Henrissat B."/>
            <person name="Nehls U."/>
            <person name="Egli S."/>
            <person name="Spatafora J.W."/>
            <person name="Grigoriev I.V."/>
            <person name="Martin F.M."/>
        </authorList>
    </citation>
    <scope>NUCLEOTIDE SEQUENCE [LARGE SCALE GENOMIC DNA]</scope>
    <source>
        <strain evidence="2 3">CBS 459.81</strain>
    </source>
</reference>
<accession>A0A8E2DYQ9</accession>
<feature type="transmembrane region" description="Helical" evidence="1">
    <location>
        <begin position="99"/>
        <end position="118"/>
    </location>
</feature>
<evidence type="ECO:0000256" key="1">
    <source>
        <dbReference type="SAM" id="Phobius"/>
    </source>
</evidence>
<keyword evidence="1" id="KW-0472">Membrane</keyword>
<keyword evidence="1" id="KW-1133">Transmembrane helix</keyword>
<dbReference type="EMBL" id="KV745543">
    <property type="protein sequence ID" value="OCK74166.1"/>
    <property type="molecule type" value="Genomic_DNA"/>
</dbReference>
<feature type="transmembrane region" description="Helical" evidence="1">
    <location>
        <begin position="44"/>
        <end position="70"/>
    </location>
</feature>
<sequence>MNRAMAITTLTTIYTNFLGWAARQKFRIPTYMSWVMVHGGKNSFPSCIIVTAFLAFLFFSFLFFSFLYFFSPNTLSGFSFCENLHWHLHRKTGVPVVTGWWRCFYLLGFGFCLLVCVVRRDEGWD</sequence>
<keyword evidence="1" id="KW-0812">Transmembrane</keyword>
<name>A0A8E2DYQ9_9PEZI</name>
<protein>
    <submittedName>
        <fullName evidence="2">Uncharacterized protein</fullName>
    </submittedName>
</protein>
<organism evidence="2 3">
    <name type="scientific">Lepidopterella palustris CBS 459.81</name>
    <dbReference type="NCBI Taxonomy" id="1314670"/>
    <lineage>
        <taxon>Eukaryota</taxon>
        <taxon>Fungi</taxon>
        <taxon>Dikarya</taxon>
        <taxon>Ascomycota</taxon>
        <taxon>Pezizomycotina</taxon>
        <taxon>Dothideomycetes</taxon>
        <taxon>Pleosporomycetidae</taxon>
        <taxon>Mytilinidiales</taxon>
        <taxon>Argynnaceae</taxon>
        <taxon>Lepidopterella</taxon>
    </lineage>
</organism>
<dbReference type="Proteomes" id="UP000250266">
    <property type="component" value="Unassembled WGS sequence"/>
</dbReference>
<dbReference type="AlphaFoldDB" id="A0A8E2DYQ9"/>
<keyword evidence="3" id="KW-1185">Reference proteome</keyword>
<proteinExistence type="predicted"/>
<gene>
    <name evidence="2" type="ORF">K432DRAFT_209390</name>
</gene>
<evidence type="ECO:0000313" key="2">
    <source>
        <dbReference type="EMBL" id="OCK74166.1"/>
    </source>
</evidence>